<dbReference type="InterPro" id="IPR044893">
    <property type="entry name" value="RNA_pol_Rpb1_clamp_domain"/>
</dbReference>
<dbReference type="GO" id="GO:0003899">
    <property type="term" value="F:DNA-directed RNA polymerase activity"/>
    <property type="evidence" value="ECO:0007669"/>
    <property type="project" value="UniProtKB-EC"/>
</dbReference>
<dbReference type="Gene3D" id="2.40.40.20">
    <property type="match status" value="1"/>
</dbReference>
<comment type="similarity">
    <text evidence="8">Belongs to the RNA polymerase beta' chain family.</text>
</comment>
<dbReference type="Gene3D" id="3.10.450.40">
    <property type="match status" value="1"/>
</dbReference>
<dbReference type="EMBL" id="LRBV02000012">
    <property type="status" value="NOT_ANNOTATED_CDS"/>
    <property type="molecule type" value="Genomic_DNA"/>
</dbReference>
<dbReference type="InterPro" id="IPR006592">
    <property type="entry name" value="RNA_pol_N"/>
</dbReference>
<dbReference type="PANTHER" id="PTHR19376:SF36">
    <property type="entry name" value="DNA-DIRECTED RNA POLYMERASE IV SUBUNIT 1"/>
    <property type="match status" value="1"/>
</dbReference>
<feature type="domain" description="RNA polymerase N-terminal" evidence="9">
    <location>
        <begin position="234"/>
        <end position="521"/>
    </location>
</feature>
<keyword evidence="4" id="KW-0479">Metal-binding</keyword>
<evidence type="ECO:0000256" key="2">
    <source>
        <dbReference type="ARBA" id="ARBA00022679"/>
    </source>
</evidence>
<reference evidence="10" key="2">
    <citation type="submission" date="2021-01" db="UniProtKB">
        <authorList>
            <consortium name="EnsemblPlants"/>
        </authorList>
    </citation>
    <scope>IDENTIFICATION</scope>
</reference>
<evidence type="ECO:0000256" key="3">
    <source>
        <dbReference type="ARBA" id="ARBA00022695"/>
    </source>
</evidence>
<keyword evidence="2 8" id="KW-0808">Transferase</keyword>
<evidence type="ECO:0000256" key="8">
    <source>
        <dbReference type="RuleBase" id="RU004279"/>
    </source>
</evidence>
<dbReference type="FunCoup" id="A0A7N2N1L1">
    <property type="interactions" value="822"/>
</dbReference>
<keyword evidence="11" id="KW-1185">Reference proteome</keyword>
<evidence type="ECO:0000313" key="11">
    <source>
        <dbReference type="Proteomes" id="UP000594261"/>
    </source>
</evidence>
<dbReference type="Pfam" id="PF00623">
    <property type="entry name" value="RNA_pol_Rpb1_2"/>
    <property type="match status" value="1"/>
</dbReference>
<dbReference type="InterPro" id="IPR007066">
    <property type="entry name" value="RNA_pol_Rpb1_3"/>
</dbReference>
<keyword evidence="3 8" id="KW-0548">Nucleotidyltransferase</keyword>
<name>A0A7N2N1L1_QUELO</name>
<dbReference type="PANTHER" id="PTHR19376">
    <property type="entry name" value="DNA-DIRECTED RNA POLYMERASE"/>
    <property type="match status" value="1"/>
</dbReference>
<dbReference type="Pfam" id="PF11523">
    <property type="entry name" value="DUF3223"/>
    <property type="match status" value="1"/>
</dbReference>
<dbReference type="InterPro" id="IPR040403">
    <property type="entry name" value="NRPD1_N"/>
</dbReference>
<dbReference type="Pfam" id="PF04983">
    <property type="entry name" value="RNA_pol_Rpb1_3"/>
    <property type="match status" value="1"/>
</dbReference>
<dbReference type="InterPro" id="IPR038120">
    <property type="entry name" value="Rpb1_funnel_sf"/>
</dbReference>
<sequence>MVALFVSIPSPMDNELYEEQQVPSGLLTGISFNISTQTDTEKMSGLAINSVSEVTDPMLGLPNPSCQCSTCGAKDLKHCEGHFGHIKFPCTILHPYFLSEVAKILNEICPGCKSIRRELWVKGGDLVSSHNRPKGCKYCVGHSIEWYPTVKFKVSSKELFRRSAIIAEVNEKLLKQKKRLRSLPADFWDFIPKDEQQEESCLKPNRRVLSHAQVRYLLNDVDLKFIERFVLRTDSLFLNCFPVTPNCHRVTEITHAFSNGQRLIFDERTRAYKKLVDFRGIANELGSRVLDCLKISKLCSDKSSNNDLASAQQKKITDPSTSFGLRYVKDVVLGKRSDHCFRMVVVGDPCIKLSEIGIPCHIAERLQISECLNRWNFDKVSDWAGLHFFEKGEVFARRKGSLVRVRRITELQMGDIIYRPLSDGDIVLINRPPSIHLHSLLALSVKVLPVTSALSINPLCCSPLRGDFDGDCLHGYVPQSIDARVELSELVAIDRQLINDQNGRNLLSLSQDSLTAAHLVMEDGVLLNLFQMQQLQMFCPHQLLWPAIMKAPSLNSFVWTGKQLFSMLLPPGFEYDFPSNGVLVSDGELLSSEGSFWLRDNNNNLFQSLVKHYQGKVLDFLFAAQEVLCEWLSMQGLSVSLSDLYLTSDSYSRKNMMDEIFCGLQEAEHMCNFKQLMVDSCWDFLVEVGEEKDVPEVERLCYEKQKCAALSQASVDAFKYVFRDIQNLVYKYASKDNSLLVMFKAGSKGNLLKLVQHSMCLGLQHSLVPLSFRIPHQLSCAAWNKQRAHDSFQMADDTPGRPKYIPYAVIENSFLTGLNPLECFVHSVTSRDSSFSDNADLPGTLNRRLMFLMRDLYTAYDGTVRNAYGNQLIQFSYNINKDKYIPNSSTHDFGENVDAYDAVGGQPVGSLSASAISEAAYSALDQPISLLETSPLLNLKNVLECGTRKRNADRTLSVFLSNKLARRRHGFEYGALKVKNHLERLIFSDIVSTVMIIFSPQTCSKTHFSPWVCHFHICKEIVKRRGLEVHTIINSLDKKCNSSRKELKSNCADLQITSKDCFETQKEGNDTICITVTIAENDKNSLQLDTVRGVIIPFLLGTIIKGFPEIKKVDILWNDRSKVSRCHHGSSGELYLRVFMSGDSVRTNLWSLLKNYCVQIMDMVDWSRSHPDNIHDFSMAYGIDAGWQYFLNSLESAISDTGKSILPQHLLLVADSLSATGEFVALNARGIAQQREHASVSSPFMQACLSNPGACFIKAAKAGAVDGLKGNLDALAWGNVPSTGTGGHFDIIYSAKGLELAKPVDVYNMLGSQISSDKQNVKIKTPFVCNSMSDKSGTQFIYKYGGLATKGLKMLESISKSLKSRLTSNDIQNLSHSLKVILHKYPIDHRLNEKDKSTLMMALYFHPRRDEKIGIGAQDIKKSEVDGVAYEEESEVAAHVRMGYGEKWCKWICTFISTVQFFVLINRSPGDFFGSSRGLCQGDLLSPMLFLIMIEIFCRMLKRVDGAGLLRRFKADGRRGGGECVSHLLFVDDTILFCDVEVVQILHPSCLAVVTFFSDCDRRVKWFHPIGEVNDLHALAEILGCRVGSLPMSYLGMLFGASHKSSSVWNPILEKIEPLFIPTHVANRIEKLQMDFMWGDSKTHLVRWDKVCAPMANDGLGIRRRVVASKFGEEWGDRLLSWVGEFMGVVYGDVFEWVGRILAKILSLLLGWGIGWCGDQPLKQTFPRLYGIATATDREASVESSLTMLGAEERRSWDVCFIQDFNDWEIDEGANSLFILGANIPLMDVGDRMS</sequence>
<keyword evidence="1 8" id="KW-0240">DNA-directed RNA polymerase</keyword>
<comment type="catalytic activity">
    <reaction evidence="7 8">
        <text>RNA(n) + a ribonucleoside 5'-triphosphate = RNA(n+1) + diphosphate</text>
        <dbReference type="Rhea" id="RHEA:21248"/>
        <dbReference type="Rhea" id="RHEA-COMP:14527"/>
        <dbReference type="Rhea" id="RHEA-COMP:17342"/>
        <dbReference type="ChEBI" id="CHEBI:33019"/>
        <dbReference type="ChEBI" id="CHEBI:61557"/>
        <dbReference type="ChEBI" id="CHEBI:140395"/>
        <dbReference type="EC" id="2.7.7.6"/>
    </reaction>
</comment>
<keyword evidence="5" id="KW-0862">Zinc</keyword>
<dbReference type="InterPro" id="IPR007081">
    <property type="entry name" value="RNA_pol_Rpb1_5"/>
</dbReference>
<dbReference type="InterPro" id="IPR000722">
    <property type="entry name" value="RNA_pol_asu"/>
</dbReference>
<organism evidence="10 11">
    <name type="scientific">Quercus lobata</name>
    <name type="common">Valley oak</name>
    <dbReference type="NCBI Taxonomy" id="97700"/>
    <lineage>
        <taxon>Eukaryota</taxon>
        <taxon>Viridiplantae</taxon>
        <taxon>Streptophyta</taxon>
        <taxon>Embryophyta</taxon>
        <taxon>Tracheophyta</taxon>
        <taxon>Spermatophyta</taxon>
        <taxon>Magnoliopsida</taxon>
        <taxon>eudicotyledons</taxon>
        <taxon>Gunneridae</taxon>
        <taxon>Pentapetalae</taxon>
        <taxon>rosids</taxon>
        <taxon>fabids</taxon>
        <taxon>Fagales</taxon>
        <taxon>Fagaceae</taxon>
        <taxon>Quercus</taxon>
    </lineage>
</organism>
<proteinExistence type="inferred from homology"/>
<evidence type="ECO:0000259" key="9">
    <source>
        <dbReference type="SMART" id="SM00663"/>
    </source>
</evidence>
<dbReference type="Gene3D" id="1.10.274.100">
    <property type="entry name" value="RNA polymerase Rpb1, domain 3"/>
    <property type="match status" value="1"/>
</dbReference>
<dbReference type="Gene3D" id="4.10.860.120">
    <property type="entry name" value="RNA polymerase II, clamp domain"/>
    <property type="match status" value="1"/>
</dbReference>
<evidence type="ECO:0000313" key="10">
    <source>
        <dbReference type="EnsemblPlants" id="QL12p017019:mrna"/>
    </source>
</evidence>
<dbReference type="InterPro" id="IPR007083">
    <property type="entry name" value="RNA_pol_Rpb1_4"/>
</dbReference>
<evidence type="ECO:0000256" key="4">
    <source>
        <dbReference type="ARBA" id="ARBA00022723"/>
    </source>
</evidence>
<comment type="function">
    <text evidence="8">DNA-dependent RNA polymerase catalyzes the transcription of DNA into RNA using the four ribonucleoside triphosphates as substrates.</text>
</comment>
<dbReference type="GO" id="GO:0046872">
    <property type="term" value="F:metal ion binding"/>
    <property type="evidence" value="ECO:0007669"/>
    <property type="project" value="UniProtKB-KW"/>
</dbReference>
<dbReference type="SUPFAM" id="SSF64484">
    <property type="entry name" value="beta and beta-prime subunits of DNA dependent RNA-polymerase"/>
    <property type="match status" value="1"/>
</dbReference>
<evidence type="ECO:0000256" key="1">
    <source>
        <dbReference type="ARBA" id="ARBA00022478"/>
    </source>
</evidence>
<reference evidence="10 11" key="1">
    <citation type="journal article" date="2016" name="G3 (Bethesda)">
        <title>First Draft Assembly and Annotation of the Genome of a California Endemic Oak Quercus lobata Nee (Fagaceae).</title>
        <authorList>
            <person name="Sork V.L."/>
            <person name="Fitz-Gibbon S.T."/>
            <person name="Puiu D."/>
            <person name="Crepeau M."/>
            <person name="Gugger P.F."/>
            <person name="Sherman R."/>
            <person name="Stevens K."/>
            <person name="Langley C.H."/>
            <person name="Pellegrini M."/>
            <person name="Salzberg S.L."/>
        </authorList>
    </citation>
    <scope>NUCLEOTIDE SEQUENCE [LARGE SCALE GENOMIC DNA]</scope>
    <source>
        <strain evidence="10 11">cv. SW786</strain>
    </source>
</reference>
<dbReference type="Pfam" id="PF04998">
    <property type="entry name" value="RNA_pol_Rpb1_5"/>
    <property type="match status" value="1"/>
</dbReference>
<dbReference type="Gramene" id="QL12p017019:mrna">
    <property type="protein sequence ID" value="QL12p017019:mrna"/>
    <property type="gene ID" value="QL12p017019"/>
</dbReference>
<dbReference type="SMART" id="SM00663">
    <property type="entry name" value="RPOLA_N"/>
    <property type="match status" value="1"/>
</dbReference>
<dbReference type="InterPro" id="IPR042102">
    <property type="entry name" value="RNA_pol_Rpb1_3_sf"/>
</dbReference>
<dbReference type="GO" id="GO:0003677">
    <property type="term" value="F:DNA binding"/>
    <property type="evidence" value="ECO:0007669"/>
    <property type="project" value="InterPro"/>
</dbReference>
<keyword evidence="6 8" id="KW-0804">Transcription</keyword>
<dbReference type="Gene3D" id="1.10.132.30">
    <property type="match status" value="1"/>
</dbReference>
<dbReference type="GO" id="GO:0006351">
    <property type="term" value="P:DNA-templated transcription"/>
    <property type="evidence" value="ECO:0007669"/>
    <property type="project" value="InterPro"/>
</dbReference>
<evidence type="ECO:0000256" key="7">
    <source>
        <dbReference type="ARBA" id="ARBA00048552"/>
    </source>
</evidence>
<dbReference type="Proteomes" id="UP000594261">
    <property type="component" value="Chromosome 12"/>
</dbReference>
<dbReference type="CDD" id="cd10506">
    <property type="entry name" value="RNAP_IV_RPD1_N"/>
    <property type="match status" value="1"/>
</dbReference>
<dbReference type="EnsemblPlants" id="QL12p017019:mrna">
    <property type="protein sequence ID" value="QL12p017019:mrna"/>
    <property type="gene ID" value="QL12p017019"/>
</dbReference>
<dbReference type="FunFam" id="1.10.274.100:FF:000010">
    <property type="entry name" value="DNA-directed RNA polymerase subunit"/>
    <property type="match status" value="1"/>
</dbReference>
<evidence type="ECO:0000256" key="6">
    <source>
        <dbReference type="ARBA" id="ARBA00023163"/>
    </source>
</evidence>
<dbReference type="EC" id="2.7.7.6" evidence="8"/>
<dbReference type="GO" id="GO:0000428">
    <property type="term" value="C:DNA-directed RNA polymerase complex"/>
    <property type="evidence" value="ECO:0007669"/>
    <property type="project" value="UniProtKB-KW"/>
</dbReference>
<dbReference type="Gene3D" id="3.30.1490.180">
    <property type="entry name" value="RNA polymerase ii"/>
    <property type="match status" value="1"/>
</dbReference>
<dbReference type="InterPro" id="IPR007080">
    <property type="entry name" value="RNA_pol_Rpb1_1"/>
</dbReference>
<dbReference type="InterPro" id="IPR045867">
    <property type="entry name" value="DNA-dir_RpoC_beta_prime"/>
</dbReference>
<accession>A0A7N2N1L1</accession>
<dbReference type="InParanoid" id="A0A7N2N1L1"/>
<protein>
    <recommendedName>
        <fullName evidence="8">DNA-directed RNA polymerase subunit</fullName>
        <ecNumber evidence="8">2.7.7.6</ecNumber>
    </recommendedName>
</protein>
<dbReference type="Pfam" id="PF05000">
    <property type="entry name" value="RNA_pol_Rpb1_4"/>
    <property type="match status" value="1"/>
</dbReference>
<dbReference type="Pfam" id="PF04997">
    <property type="entry name" value="RNA_pol_Rpb1_1"/>
    <property type="match status" value="1"/>
</dbReference>
<evidence type="ECO:0000256" key="5">
    <source>
        <dbReference type="ARBA" id="ARBA00022833"/>
    </source>
</evidence>
<dbReference type="OMA" id="NCEITDG"/>